<dbReference type="OrthoDB" id="10249567at2759"/>
<protein>
    <submittedName>
        <fullName evidence="1">Uncharacterized protein</fullName>
    </submittedName>
</protein>
<organism evidence="1 2">
    <name type="scientific">Ramazzottius varieornatus</name>
    <name type="common">Water bear</name>
    <name type="synonym">Tardigrade</name>
    <dbReference type="NCBI Taxonomy" id="947166"/>
    <lineage>
        <taxon>Eukaryota</taxon>
        <taxon>Metazoa</taxon>
        <taxon>Ecdysozoa</taxon>
        <taxon>Tardigrada</taxon>
        <taxon>Eutardigrada</taxon>
        <taxon>Parachela</taxon>
        <taxon>Hypsibioidea</taxon>
        <taxon>Ramazzottiidae</taxon>
        <taxon>Ramazzottius</taxon>
    </lineage>
</organism>
<keyword evidence="2" id="KW-1185">Reference proteome</keyword>
<dbReference type="AlphaFoldDB" id="A0A1D1W1D4"/>
<sequence>MPNWPLCHPRHRHPNSGLPSSLHVLRFFGRNGEKGKDILAAAEKYGLLELKEACEKVLIGQLGIAVHGRYVFRCTTEGSRHREPRQERRESS</sequence>
<name>A0A1D1W1D4_RAMVA</name>
<comment type="caution">
    <text evidence="1">The sequence shown here is derived from an EMBL/GenBank/DDBJ whole genome shotgun (WGS) entry which is preliminary data.</text>
</comment>
<reference evidence="1 2" key="1">
    <citation type="journal article" date="2016" name="Nat. Commun.">
        <title>Extremotolerant tardigrade genome and improved radiotolerance of human cultured cells by tardigrade-unique protein.</title>
        <authorList>
            <person name="Hashimoto T."/>
            <person name="Horikawa D.D."/>
            <person name="Saito Y."/>
            <person name="Kuwahara H."/>
            <person name="Kozuka-Hata H."/>
            <person name="Shin-I T."/>
            <person name="Minakuchi Y."/>
            <person name="Ohishi K."/>
            <person name="Motoyama A."/>
            <person name="Aizu T."/>
            <person name="Enomoto A."/>
            <person name="Kondo K."/>
            <person name="Tanaka S."/>
            <person name="Hara Y."/>
            <person name="Koshikawa S."/>
            <person name="Sagara H."/>
            <person name="Miura T."/>
            <person name="Yokobori S."/>
            <person name="Miyagawa K."/>
            <person name="Suzuki Y."/>
            <person name="Kubo T."/>
            <person name="Oyama M."/>
            <person name="Kohara Y."/>
            <person name="Fujiyama A."/>
            <person name="Arakawa K."/>
            <person name="Katayama T."/>
            <person name="Toyoda A."/>
            <person name="Kunieda T."/>
        </authorList>
    </citation>
    <scope>NUCLEOTIDE SEQUENCE [LARGE SCALE GENOMIC DNA]</scope>
    <source>
        <strain evidence="1 2">YOKOZUNA-1</strain>
    </source>
</reference>
<dbReference type="EMBL" id="BDGG01000015">
    <property type="protein sequence ID" value="GAV07382.1"/>
    <property type="molecule type" value="Genomic_DNA"/>
</dbReference>
<dbReference type="Proteomes" id="UP000186922">
    <property type="component" value="Unassembled WGS sequence"/>
</dbReference>
<accession>A0A1D1W1D4</accession>
<gene>
    <name evidence="1" type="primary">RvY_17220</name>
    <name evidence="1" type="synonym">RvY_17220.2</name>
    <name evidence="1" type="ORF">RvY_17220-2</name>
</gene>
<proteinExistence type="predicted"/>
<evidence type="ECO:0000313" key="2">
    <source>
        <dbReference type="Proteomes" id="UP000186922"/>
    </source>
</evidence>
<evidence type="ECO:0000313" key="1">
    <source>
        <dbReference type="EMBL" id="GAV07382.1"/>
    </source>
</evidence>